<dbReference type="Gene3D" id="3.40.50.720">
    <property type="entry name" value="NAD(P)-binding Rossmann-like Domain"/>
    <property type="match status" value="1"/>
</dbReference>
<accession>H6LG57</accession>
<dbReference type="Proteomes" id="UP000007177">
    <property type="component" value="Chromosome"/>
</dbReference>
<dbReference type="SUPFAM" id="SSF51735">
    <property type="entry name" value="NAD(P)-binding Rossmann-fold domains"/>
    <property type="match status" value="1"/>
</dbReference>
<dbReference type="Pfam" id="PF02423">
    <property type="entry name" value="OCD_Mu_crystall"/>
    <property type="match status" value="1"/>
</dbReference>
<dbReference type="InterPro" id="IPR003462">
    <property type="entry name" value="ODC_Mu_crystall"/>
</dbReference>
<gene>
    <name evidence="1" type="primary">ocd</name>
    <name evidence="1" type="ordered locus">Awo_c27820</name>
</gene>
<dbReference type="KEGG" id="awo:Awo_c27820"/>
<dbReference type="PIRSF" id="PIRSF001439">
    <property type="entry name" value="CryM"/>
    <property type="match status" value="1"/>
</dbReference>
<reference evidence="1 2" key="2">
    <citation type="journal article" date="2012" name="PLoS ONE">
        <title>An ancient pathway combining carbon dioxide fixation with the generation and utilization of a sodium ion gradient for ATP synthesis.</title>
        <authorList>
            <person name="Poehlein A."/>
            <person name="Schmidt S."/>
            <person name="Kaster A.K."/>
            <person name="Goenrich M."/>
            <person name="Vollmers J."/>
            <person name="Thurmer A."/>
            <person name="Bertsch J."/>
            <person name="Schuchmann K."/>
            <person name="Voigt B."/>
            <person name="Hecker M."/>
            <person name="Daniel R."/>
            <person name="Thauer R.K."/>
            <person name="Gottschalk G."/>
            <person name="Muller V."/>
        </authorList>
    </citation>
    <scope>NUCLEOTIDE SEQUENCE [LARGE SCALE GENOMIC DNA]</scope>
    <source>
        <strain evidence="2">ATCC 29683 / DSM 1030 / JCM 2381 / KCTC 1655 / WB1</strain>
    </source>
</reference>
<dbReference type="EC" id="4.3.1.12" evidence="1"/>
<dbReference type="RefSeq" id="WP_014357131.1">
    <property type="nucleotide sequence ID" value="NC_016894.1"/>
</dbReference>
<proteinExistence type="predicted"/>
<dbReference type="eggNOG" id="COG2423">
    <property type="taxonomic scope" value="Bacteria"/>
</dbReference>
<organism evidence="1 2">
    <name type="scientific">Acetobacterium woodii (strain ATCC 29683 / DSM 1030 / JCM 2381 / KCTC 1655 / WB1)</name>
    <dbReference type="NCBI Taxonomy" id="931626"/>
    <lineage>
        <taxon>Bacteria</taxon>
        <taxon>Bacillati</taxon>
        <taxon>Bacillota</taxon>
        <taxon>Clostridia</taxon>
        <taxon>Eubacteriales</taxon>
        <taxon>Eubacteriaceae</taxon>
        <taxon>Acetobacterium</taxon>
    </lineage>
</organism>
<dbReference type="PANTHER" id="PTHR13812">
    <property type="entry name" value="KETIMINE REDUCTASE MU-CRYSTALLIN"/>
    <property type="match status" value="1"/>
</dbReference>
<name>H6LG57_ACEWD</name>
<dbReference type="NCBIfam" id="NF004848">
    <property type="entry name" value="PRK06199.1"/>
    <property type="match status" value="1"/>
</dbReference>
<dbReference type="InterPro" id="IPR036291">
    <property type="entry name" value="NAD(P)-bd_dom_sf"/>
</dbReference>
<sequence length="377" mass="41421">MKDAKIDFLYLSEPDMIEAGVLNMAECVDTMIEMFKLMSDGDYIMGGANQNSHGIMLSFPETSPFPNMPLNGPDRRYMAMPAYLGGEFDMAGMKWYGSNAANKEKGLPRSILTVMLNEKETGAPMALMSANVLSAIRTGAIPGVGAKYLAKKDSRVVGIIGPGVMNKTALASFMVTCPNIDTIKICGRRKVTSEAFADYVKTEFPQITNIEIVDSMEAAVSGADIVSVATSGSVGVESYPHIKEEWIKPGALFCMPANIRFDDDFLLNRARHVVDNIKLYEAWSEELPAPRYEIVGLLAVHYMDLIEKGIMKREDIDDLGDIIAGRTPARKSDDEIILYTVGGMPVEDIAWGTKLYRNALEKGIGTKLNLWDTPYLA</sequence>
<dbReference type="HOGENOM" id="CLU_042088_3_4_9"/>
<evidence type="ECO:0000313" key="1">
    <source>
        <dbReference type="EMBL" id="AFA49533.1"/>
    </source>
</evidence>
<evidence type="ECO:0000313" key="2">
    <source>
        <dbReference type="Proteomes" id="UP000007177"/>
    </source>
</evidence>
<dbReference type="GO" id="GO:0008473">
    <property type="term" value="F:ornithine cyclodeaminase activity"/>
    <property type="evidence" value="ECO:0007669"/>
    <property type="project" value="UniProtKB-EC"/>
</dbReference>
<keyword evidence="1" id="KW-0456">Lyase</keyword>
<dbReference type="OrthoDB" id="9792005at2"/>
<keyword evidence="2" id="KW-1185">Reference proteome</keyword>
<protein>
    <submittedName>
        <fullName evidence="1">Ornithine cyclodeaminase Ocd</fullName>
        <ecNumber evidence="1">4.3.1.12</ecNumber>
    </submittedName>
</protein>
<dbReference type="Gene3D" id="3.30.1780.10">
    <property type="entry name" value="ornithine cyclodeaminase, domain 1"/>
    <property type="match status" value="1"/>
</dbReference>
<dbReference type="GO" id="GO:0005737">
    <property type="term" value="C:cytoplasm"/>
    <property type="evidence" value="ECO:0007669"/>
    <property type="project" value="TreeGrafter"/>
</dbReference>
<dbReference type="InterPro" id="IPR023401">
    <property type="entry name" value="ODC_N"/>
</dbReference>
<dbReference type="AlphaFoldDB" id="H6LG57"/>
<reference evidence="2" key="1">
    <citation type="submission" date="2011-07" db="EMBL/GenBank/DDBJ databases">
        <title>Complete genome sequence of Acetobacterium woodii.</title>
        <authorList>
            <person name="Poehlein A."/>
            <person name="Schmidt S."/>
            <person name="Kaster A.-K."/>
            <person name="Goenrich M."/>
            <person name="Vollmers J."/>
            <person name="Thuermer A."/>
            <person name="Gottschalk G."/>
            <person name="Thauer R.K."/>
            <person name="Daniel R."/>
            <person name="Mueller V."/>
        </authorList>
    </citation>
    <scope>NUCLEOTIDE SEQUENCE [LARGE SCALE GENOMIC DNA]</scope>
    <source>
        <strain evidence="2">ATCC 29683 / DSM 1030 / JCM 2381 / KCTC 1655 / WB1</strain>
    </source>
</reference>
<dbReference type="EMBL" id="CP002987">
    <property type="protein sequence ID" value="AFA49533.1"/>
    <property type="molecule type" value="Genomic_DNA"/>
</dbReference>
<dbReference type="PANTHER" id="PTHR13812:SF19">
    <property type="entry name" value="KETIMINE REDUCTASE MU-CRYSTALLIN"/>
    <property type="match status" value="1"/>
</dbReference>
<dbReference type="STRING" id="931626.Awo_c27820"/>